<dbReference type="InterPro" id="IPR002347">
    <property type="entry name" value="SDR_fam"/>
</dbReference>
<dbReference type="Gene3D" id="3.40.50.720">
    <property type="entry name" value="NAD(P)-binding Rossmann-like Domain"/>
    <property type="match status" value="1"/>
</dbReference>
<keyword evidence="3" id="KW-1185">Reference proteome</keyword>
<sequence>MQEISESGVDRVEQQDLAGKTAIITGANSGIGLEAAKVLAGRGARIIMAVRSQEKGEGARSEILRLHSRSLVEVMQLDVADLESVRFFSEHFRSRFDSLDLLINNAGVMMPPYTKTKDGFELQFGGNHLGHFALAGLLLPLLEGTPGSRIVTIGSLAHNRGAIDFGNLDGSKGYKAKKFYNQSKLANMLFAMELDKRLKANGYQTISVACHPGVSATNIFKFGKRDAPAFLKSYANRFLQPPEMGALATVYAATMPHLTGGEYIGPDGKGNRKGFPALELPHPSALDRAAAEKLWSVSEKLTGIVFPFDK</sequence>
<dbReference type="Proteomes" id="UP001597273">
    <property type="component" value="Unassembled WGS sequence"/>
</dbReference>
<reference evidence="3" key="1">
    <citation type="journal article" date="2019" name="Int. J. Syst. Evol. Microbiol.">
        <title>The Global Catalogue of Microorganisms (GCM) 10K type strain sequencing project: providing services to taxonomists for standard genome sequencing and annotation.</title>
        <authorList>
            <consortium name="The Broad Institute Genomics Platform"/>
            <consortium name="The Broad Institute Genome Sequencing Center for Infectious Disease"/>
            <person name="Wu L."/>
            <person name="Ma J."/>
        </authorList>
    </citation>
    <scope>NUCLEOTIDE SEQUENCE [LARGE SCALE GENOMIC DNA]</scope>
    <source>
        <strain evidence="3">CGMCC 1.15475</strain>
    </source>
</reference>
<organism evidence="2 3">
    <name type="scientific">Planococcus chinensis</name>
    <dbReference type="NCBI Taxonomy" id="272917"/>
    <lineage>
        <taxon>Bacteria</taxon>
        <taxon>Bacillati</taxon>
        <taxon>Bacillota</taxon>
        <taxon>Bacilli</taxon>
        <taxon>Bacillales</taxon>
        <taxon>Caryophanaceae</taxon>
        <taxon>Planococcus</taxon>
    </lineage>
</organism>
<comment type="caution">
    <text evidence="2">The sequence shown here is derived from an EMBL/GenBank/DDBJ whole genome shotgun (WGS) entry which is preliminary data.</text>
</comment>
<dbReference type="NCBIfam" id="NF004846">
    <property type="entry name" value="PRK06197.1"/>
    <property type="match status" value="1"/>
</dbReference>
<dbReference type="Pfam" id="PF00106">
    <property type="entry name" value="adh_short"/>
    <property type="match status" value="1"/>
</dbReference>
<dbReference type="RefSeq" id="WP_204891808.1">
    <property type="nucleotide sequence ID" value="NZ_JBHUFW010000005.1"/>
</dbReference>
<dbReference type="InterPro" id="IPR036291">
    <property type="entry name" value="NAD(P)-bd_dom_sf"/>
</dbReference>
<proteinExistence type="predicted"/>
<dbReference type="CDD" id="cd05327">
    <property type="entry name" value="retinol-DH_like_SDR_c_like"/>
    <property type="match status" value="1"/>
</dbReference>
<name>A0ABW4QH81_9BACL</name>
<dbReference type="EMBL" id="JBHUFW010000005">
    <property type="protein sequence ID" value="MFD1862899.1"/>
    <property type="molecule type" value="Genomic_DNA"/>
</dbReference>
<keyword evidence="1" id="KW-0560">Oxidoreductase</keyword>
<evidence type="ECO:0000313" key="3">
    <source>
        <dbReference type="Proteomes" id="UP001597273"/>
    </source>
</evidence>
<evidence type="ECO:0000256" key="1">
    <source>
        <dbReference type="ARBA" id="ARBA00023002"/>
    </source>
</evidence>
<gene>
    <name evidence="2" type="ORF">ACFSDB_08140</name>
</gene>
<dbReference type="PANTHER" id="PTHR43157">
    <property type="entry name" value="PHOSPHATIDYLINOSITOL-GLYCAN BIOSYNTHESIS CLASS F PROTEIN-RELATED"/>
    <property type="match status" value="1"/>
</dbReference>
<dbReference type="PANTHER" id="PTHR43157:SF31">
    <property type="entry name" value="PHOSPHATIDYLINOSITOL-GLYCAN BIOSYNTHESIS CLASS F PROTEIN"/>
    <property type="match status" value="1"/>
</dbReference>
<dbReference type="SUPFAM" id="SSF51735">
    <property type="entry name" value="NAD(P)-binding Rossmann-fold domains"/>
    <property type="match status" value="1"/>
</dbReference>
<evidence type="ECO:0000313" key="2">
    <source>
        <dbReference type="EMBL" id="MFD1862899.1"/>
    </source>
</evidence>
<dbReference type="PRINTS" id="PR00081">
    <property type="entry name" value="GDHRDH"/>
</dbReference>
<accession>A0ABW4QH81</accession>
<protein>
    <submittedName>
        <fullName evidence="2">Oxidoreductase</fullName>
    </submittedName>
</protein>